<dbReference type="eggNOG" id="arCOG13053">
    <property type="taxonomic scope" value="Archaea"/>
</dbReference>
<evidence type="ECO:0000313" key="3">
    <source>
        <dbReference type="Proteomes" id="UP000008386"/>
    </source>
</evidence>
<reference evidence="2 3" key="1">
    <citation type="journal article" date="2011" name="J. Bacteriol.">
        <title>Complete genome sequence of the obligate piezophilic hyperthermophilic archaeon Pyrococcus yayanosii CH1.</title>
        <authorList>
            <person name="Jun X."/>
            <person name="Lupeng L."/>
            <person name="Minjuan X."/>
            <person name="Oger P."/>
            <person name="Fengping W."/>
            <person name="Jebbar M."/>
            <person name="Xiang X."/>
        </authorList>
    </citation>
    <scope>NUCLEOTIDE SEQUENCE [LARGE SCALE GENOMIC DNA]</scope>
    <source>
        <strain evidence="3">CH1 / JCM 16557</strain>
    </source>
</reference>
<dbReference type="AlphaFoldDB" id="F8AFM8"/>
<dbReference type="STRING" id="529709.PYCH_13220"/>
<gene>
    <name evidence="2" type="ordered locus">PYCH_13220</name>
</gene>
<dbReference type="HOGENOM" id="CLU_3263980_0_0_2"/>
<proteinExistence type="predicted"/>
<feature type="compositionally biased region" description="Basic and acidic residues" evidence="1">
    <location>
        <begin position="1"/>
        <end position="25"/>
    </location>
</feature>
<organism evidence="2 3">
    <name type="scientific">Pyrococcus yayanosii (strain CH1 / JCM 16557)</name>
    <dbReference type="NCBI Taxonomy" id="529709"/>
    <lineage>
        <taxon>Archaea</taxon>
        <taxon>Methanobacteriati</taxon>
        <taxon>Methanobacteriota</taxon>
        <taxon>Thermococci</taxon>
        <taxon>Thermococcales</taxon>
        <taxon>Thermococcaceae</taxon>
        <taxon>Pyrococcus</taxon>
    </lineage>
</organism>
<keyword evidence="3" id="KW-1185">Reference proteome</keyword>
<sequence length="41" mass="4576">MKPQIRLEQKREISPRPKATTEHGWENGGGGFKVFGQPIGI</sequence>
<accession>F8AFM8</accession>
<dbReference type="KEGG" id="pya:PYCH_13220"/>
<feature type="region of interest" description="Disordered" evidence="1">
    <location>
        <begin position="1"/>
        <end position="41"/>
    </location>
</feature>
<dbReference type="EMBL" id="CP002779">
    <property type="protein sequence ID" value="AEH24994.1"/>
    <property type="molecule type" value="Genomic_DNA"/>
</dbReference>
<evidence type="ECO:0000313" key="2">
    <source>
        <dbReference type="EMBL" id="AEH24994.1"/>
    </source>
</evidence>
<protein>
    <submittedName>
        <fullName evidence="2">Uncharacterized protein</fullName>
    </submittedName>
</protein>
<evidence type="ECO:0000256" key="1">
    <source>
        <dbReference type="SAM" id="MobiDB-lite"/>
    </source>
</evidence>
<name>F8AFM8_PYRYC</name>
<dbReference type="Proteomes" id="UP000008386">
    <property type="component" value="Chromosome"/>
</dbReference>